<evidence type="ECO:0000313" key="4">
    <source>
        <dbReference type="Proteomes" id="UP000683000"/>
    </source>
</evidence>
<evidence type="ECO:0000256" key="1">
    <source>
        <dbReference type="ARBA" id="ARBA00012513"/>
    </source>
</evidence>
<comment type="caution">
    <text evidence="3">The sequence shown here is derived from an EMBL/GenBank/DDBJ whole genome shotgun (WGS) entry which is preliminary data.</text>
</comment>
<dbReference type="InterPro" id="IPR050235">
    <property type="entry name" value="CK1_Ser-Thr_kinase"/>
</dbReference>
<keyword evidence="3" id="KW-0418">Kinase</keyword>
<organism evidence="3 4">
    <name type="scientific">Boletus reticuloceps</name>
    <dbReference type="NCBI Taxonomy" id="495285"/>
    <lineage>
        <taxon>Eukaryota</taxon>
        <taxon>Fungi</taxon>
        <taxon>Dikarya</taxon>
        <taxon>Basidiomycota</taxon>
        <taxon>Agaricomycotina</taxon>
        <taxon>Agaricomycetes</taxon>
        <taxon>Agaricomycetidae</taxon>
        <taxon>Boletales</taxon>
        <taxon>Boletineae</taxon>
        <taxon>Boletaceae</taxon>
        <taxon>Boletoideae</taxon>
        <taxon>Boletus</taxon>
    </lineage>
</organism>
<gene>
    <name evidence="3" type="ORF">JVT61DRAFT_9904</name>
</gene>
<proteinExistence type="predicted"/>
<evidence type="ECO:0000259" key="2">
    <source>
        <dbReference type="PROSITE" id="PS50011"/>
    </source>
</evidence>
<dbReference type="Proteomes" id="UP000683000">
    <property type="component" value="Unassembled WGS sequence"/>
</dbReference>
<dbReference type="Pfam" id="PF00069">
    <property type="entry name" value="Pkinase"/>
    <property type="match status" value="1"/>
</dbReference>
<dbReference type="InterPro" id="IPR008271">
    <property type="entry name" value="Ser/Thr_kinase_AS"/>
</dbReference>
<protein>
    <recommendedName>
        <fullName evidence="1">non-specific serine/threonine protein kinase</fullName>
        <ecNumber evidence="1">2.7.11.1</ecNumber>
    </recommendedName>
</protein>
<keyword evidence="3" id="KW-0808">Transferase</keyword>
<accession>A0A8I2YFY3</accession>
<feature type="domain" description="Protein kinase" evidence="2">
    <location>
        <begin position="1"/>
        <end position="81"/>
    </location>
</feature>
<dbReference type="SUPFAM" id="SSF56112">
    <property type="entry name" value="Protein kinase-like (PK-like)"/>
    <property type="match status" value="1"/>
</dbReference>
<dbReference type="Gene3D" id="1.10.510.10">
    <property type="entry name" value="Transferase(Phosphotransferase) domain 1"/>
    <property type="match status" value="1"/>
</dbReference>
<dbReference type="GO" id="GO:0004674">
    <property type="term" value="F:protein serine/threonine kinase activity"/>
    <property type="evidence" value="ECO:0007669"/>
    <property type="project" value="UniProtKB-EC"/>
</dbReference>
<name>A0A8I2YFY3_9AGAM</name>
<reference evidence="3" key="1">
    <citation type="submission" date="2021-03" db="EMBL/GenBank/DDBJ databases">
        <title>Evolutionary innovations through gain and loss of genes in the ectomycorrhizal Boletales.</title>
        <authorList>
            <person name="Wu G."/>
            <person name="Miyauchi S."/>
            <person name="Morin E."/>
            <person name="Yang Z.-L."/>
            <person name="Xu J."/>
            <person name="Martin F.M."/>
        </authorList>
    </citation>
    <scope>NUCLEOTIDE SEQUENCE</scope>
    <source>
        <strain evidence="3">BR01</strain>
    </source>
</reference>
<dbReference type="PANTHER" id="PTHR11909">
    <property type="entry name" value="CASEIN KINASE-RELATED"/>
    <property type="match status" value="1"/>
</dbReference>
<dbReference type="PROSITE" id="PS00108">
    <property type="entry name" value="PROTEIN_KINASE_ST"/>
    <property type="match status" value="1"/>
</dbReference>
<dbReference type="InterPro" id="IPR000719">
    <property type="entry name" value="Prot_kinase_dom"/>
</dbReference>
<dbReference type="EC" id="2.7.11.1" evidence="1"/>
<dbReference type="AlphaFoldDB" id="A0A8I2YFY3"/>
<dbReference type="InterPro" id="IPR011009">
    <property type="entry name" value="Kinase-like_dom_sf"/>
</dbReference>
<evidence type="ECO:0000313" key="3">
    <source>
        <dbReference type="EMBL" id="KAG6371137.1"/>
    </source>
</evidence>
<dbReference type="PROSITE" id="PS50011">
    <property type="entry name" value="PROTEIN_KINASE_DOM"/>
    <property type="match status" value="1"/>
</dbReference>
<sequence>MADGAQISHLEYIHSSNFIHHDMKPKNILMGIGHSVNTAFLIDFGITREYRDPSLCIHIPMRNHISLISTPAFASLNSHFG</sequence>
<dbReference type="GO" id="GO:0005524">
    <property type="term" value="F:ATP binding"/>
    <property type="evidence" value="ECO:0007669"/>
    <property type="project" value="InterPro"/>
</dbReference>
<keyword evidence="4" id="KW-1185">Reference proteome</keyword>
<dbReference type="EMBL" id="JAGFBS010000039">
    <property type="protein sequence ID" value="KAG6371137.1"/>
    <property type="molecule type" value="Genomic_DNA"/>
</dbReference>
<dbReference type="OrthoDB" id="1932208at2759"/>